<organism evidence="2 3">
    <name type="scientific">Geodermatophilus africanus</name>
    <dbReference type="NCBI Taxonomy" id="1137993"/>
    <lineage>
        <taxon>Bacteria</taxon>
        <taxon>Bacillati</taxon>
        <taxon>Actinomycetota</taxon>
        <taxon>Actinomycetes</taxon>
        <taxon>Geodermatophilales</taxon>
        <taxon>Geodermatophilaceae</taxon>
        <taxon>Geodermatophilus</taxon>
    </lineage>
</organism>
<accession>A0A1H3KBW5</accession>
<evidence type="ECO:0000259" key="1">
    <source>
        <dbReference type="Pfam" id="PF12728"/>
    </source>
</evidence>
<dbReference type="AlphaFoldDB" id="A0A1H3KBW5"/>
<dbReference type="EMBL" id="FNOT01000007">
    <property type="protein sequence ID" value="SDY49702.1"/>
    <property type="molecule type" value="Genomic_DNA"/>
</dbReference>
<reference evidence="3" key="1">
    <citation type="submission" date="2016-10" db="EMBL/GenBank/DDBJ databases">
        <authorList>
            <person name="Varghese N."/>
            <person name="Submissions S."/>
        </authorList>
    </citation>
    <scope>NUCLEOTIDE SEQUENCE [LARGE SCALE GENOMIC DNA]</scope>
    <source>
        <strain evidence="3">DSM 45422</strain>
    </source>
</reference>
<gene>
    <name evidence="2" type="ORF">SAMN05660209_03023</name>
</gene>
<keyword evidence="3" id="KW-1185">Reference proteome</keyword>
<name>A0A1H3KBW5_9ACTN</name>
<evidence type="ECO:0000313" key="2">
    <source>
        <dbReference type="EMBL" id="SDY49702.1"/>
    </source>
</evidence>
<protein>
    <submittedName>
        <fullName evidence="2">DNA binding domain-containing protein, excisionase family</fullName>
    </submittedName>
</protein>
<dbReference type="Pfam" id="PF12728">
    <property type="entry name" value="HTH_17"/>
    <property type="match status" value="1"/>
</dbReference>
<evidence type="ECO:0000313" key="3">
    <source>
        <dbReference type="Proteomes" id="UP000198921"/>
    </source>
</evidence>
<sequence length="155" mass="16993">MKHWTTRLELDARVVESDRLVEVLGDYHPEVGLTLQGRAEVVITVVGESLRQALITAMAVVSEASEAEIFAVEIMPTEEFEGRRRLERVPHLLSVSEAAVALGISPQAIRQRLDIGTIAGTKIGSTWAIPQAEVHRLKAVAPKPAADRRANDGRR</sequence>
<dbReference type="InterPro" id="IPR041657">
    <property type="entry name" value="HTH_17"/>
</dbReference>
<feature type="domain" description="Helix-turn-helix" evidence="1">
    <location>
        <begin position="92"/>
        <end position="137"/>
    </location>
</feature>
<proteinExistence type="predicted"/>
<dbReference type="Proteomes" id="UP000198921">
    <property type="component" value="Unassembled WGS sequence"/>
</dbReference>